<dbReference type="GO" id="GO:0005663">
    <property type="term" value="C:DNA replication factor C complex"/>
    <property type="evidence" value="ECO:0007669"/>
    <property type="project" value="TreeGrafter"/>
</dbReference>
<dbReference type="EMBL" id="JADCNM010000012">
    <property type="protein sequence ID" value="KAG0460273.1"/>
    <property type="molecule type" value="Genomic_DNA"/>
</dbReference>
<dbReference type="Gene3D" id="1.10.8.60">
    <property type="match status" value="1"/>
</dbReference>
<dbReference type="CDD" id="cd00009">
    <property type="entry name" value="AAA"/>
    <property type="match status" value="1"/>
</dbReference>
<dbReference type="Pfam" id="PF13177">
    <property type="entry name" value="DNA_pol3_delta2"/>
    <property type="match status" value="1"/>
</dbReference>
<evidence type="ECO:0000313" key="4">
    <source>
        <dbReference type="EMBL" id="KAG0460273.1"/>
    </source>
</evidence>
<dbReference type="GO" id="GO:0003887">
    <property type="term" value="F:DNA-directed DNA polymerase activity"/>
    <property type="evidence" value="ECO:0007669"/>
    <property type="project" value="InterPro"/>
</dbReference>
<keyword evidence="1" id="KW-0175">Coiled coil</keyword>
<dbReference type="GO" id="GO:0003689">
    <property type="term" value="F:DNA clamp loader activity"/>
    <property type="evidence" value="ECO:0007669"/>
    <property type="project" value="TreeGrafter"/>
</dbReference>
<dbReference type="GO" id="GO:0009360">
    <property type="term" value="C:DNA polymerase III complex"/>
    <property type="evidence" value="ECO:0007669"/>
    <property type="project" value="InterPro"/>
</dbReference>
<evidence type="ECO:0000259" key="3">
    <source>
        <dbReference type="Pfam" id="PF23007"/>
    </source>
</evidence>
<dbReference type="Gene3D" id="3.40.50.300">
    <property type="entry name" value="P-loop containing nucleotide triphosphate hydrolases"/>
    <property type="match status" value="1"/>
</dbReference>
<dbReference type="InterPro" id="IPR027417">
    <property type="entry name" value="P-loop_NTPase"/>
</dbReference>
<feature type="compositionally biased region" description="Low complexity" evidence="2">
    <location>
        <begin position="83"/>
        <end position="93"/>
    </location>
</feature>
<dbReference type="GO" id="GO:0006281">
    <property type="term" value="P:DNA repair"/>
    <property type="evidence" value="ECO:0007669"/>
    <property type="project" value="TreeGrafter"/>
</dbReference>
<protein>
    <recommendedName>
        <fullName evidence="3">STICHEL DnaA-N-like alpha-beta domain-containing protein</fullName>
    </recommendedName>
</protein>
<dbReference type="GO" id="GO:0006261">
    <property type="term" value="P:DNA-templated DNA replication"/>
    <property type="evidence" value="ECO:0007669"/>
    <property type="project" value="TreeGrafter"/>
</dbReference>
<accession>A0A835PWI3</accession>
<gene>
    <name evidence="4" type="ORF">HPP92_023401</name>
</gene>
<dbReference type="InterPro" id="IPR050238">
    <property type="entry name" value="DNA_Rep/Repair_Clamp_Loader"/>
</dbReference>
<dbReference type="NCBIfam" id="TIGR02397">
    <property type="entry name" value="dnaX_nterm"/>
    <property type="match status" value="1"/>
</dbReference>
<organism evidence="4 5">
    <name type="scientific">Vanilla planifolia</name>
    <name type="common">Vanilla</name>
    <dbReference type="NCBI Taxonomy" id="51239"/>
    <lineage>
        <taxon>Eukaryota</taxon>
        <taxon>Viridiplantae</taxon>
        <taxon>Streptophyta</taxon>
        <taxon>Embryophyta</taxon>
        <taxon>Tracheophyta</taxon>
        <taxon>Spermatophyta</taxon>
        <taxon>Magnoliopsida</taxon>
        <taxon>Liliopsida</taxon>
        <taxon>Asparagales</taxon>
        <taxon>Orchidaceae</taxon>
        <taxon>Vanilloideae</taxon>
        <taxon>Vanilleae</taxon>
        <taxon>Vanilla</taxon>
    </lineage>
</organism>
<feature type="domain" description="STICHEL DnaA-N-like alpha-beta" evidence="3">
    <location>
        <begin position="850"/>
        <end position="887"/>
    </location>
</feature>
<dbReference type="Proteomes" id="UP000639772">
    <property type="component" value="Chromosome 12"/>
</dbReference>
<sequence length="903" mass="99805">MVEQYVSPSELHFKKELTALQKARFLRDPETFSSWRSPLSSRSSAAYNFWHENGARDISTRENMSSRLPKMPLTNEKTRKRASLSNLGSHSSKSIENGIKLDGYRNQLSVDGILQDNLGSSQNKAAERYFVPAASNCTVKGVPAPLRSTATRLRKAGTLRKCLIEHAAIPKELELPSTQSVLCSIEKSDNTECCNEYVHGSPCASPLFSVSGCTNWPCSSKIFRGSRREGSSNSCTPTSAGSYYMHVGGKKPNATASWDGTTSSFEGDEFDHLDLPVRQGCRLPCYWSKRTKDRCFKGLNSPSLSDSVGKEGGSTCCRSQTMHRRKKSTGFDKTCYLPKCSQDFALLVNKSHVTSSDEISTNFGELDLEASSRLDGRRWSSSKSQEVFELDDDGEAAFNIAYKKCLSTKYKPRTFDEIIGQNIVVQSLVSDIVRGRIASGYIFYGPHGTGKASTARIFAAALNCLSTEGNKPCYLCKECTLFCKESELFMREVSSINKKCIDRVINLLKNMNTLKMSRYKIFIINECHLLTSKMWSAFMRVLEEINSNVVIIFITIDHENVPCAITSCCQKYLFSKIKDADVICRLEKISAAENLDVDMEALNLIAANSAGSLEDAETMLYELSLLGKRITSSLVNDLVVVISDEKLLELVEIAMSSNNEEIAERSKSLVNSGVDPIALMSQLAGLIMDIIAGTHQLSESQCDNQDFGGRSLTEDELKRLQEALKILSDAVKRLKHSSEHSSMLTSAQYLSLLTSALLQLSSDQNVESTQPNSNKVHAADKMNGITKSCSAVYNKSDNLISTHISSQKSSTRLSSHNSNSNAVSIKSQSVNHTLSNNVHLDCNANGIPWDLFEIWSSCIQKCYSRTLRQLLSLHGKLISVTENEGNMNLYMVAAVSFVGKQTS</sequence>
<comment type="caution">
    <text evidence="4">The sequence shown here is derived from an EMBL/GenBank/DDBJ whole genome shotgun (WGS) entry which is preliminary data.</text>
</comment>
<evidence type="ECO:0000313" key="5">
    <source>
        <dbReference type="Proteomes" id="UP000639772"/>
    </source>
</evidence>
<proteinExistence type="predicted"/>
<dbReference type="InterPro" id="IPR054506">
    <property type="entry name" value="DnaA_N-like_STI"/>
</dbReference>
<feature type="region of interest" description="Disordered" evidence="2">
    <location>
        <begin position="71"/>
        <end position="93"/>
    </location>
</feature>
<name>A0A835PWI3_VANPL</name>
<dbReference type="PANTHER" id="PTHR11669">
    <property type="entry name" value="REPLICATION FACTOR C / DNA POLYMERASE III GAMMA-TAU SUBUNIT"/>
    <property type="match status" value="1"/>
</dbReference>
<evidence type="ECO:0000256" key="1">
    <source>
        <dbReference type="SAM" id="Coils"/>
    </source>
</evidence>
<reference evidence="4 5" key="1">
    <citation type="journal article" date="2020" name="Nat. Food">
        <title>A phased Vanilla planifolia genome enables genetic improvement of flavour and production.</title>
        <authorList>
            <person name="Hasing T."/>
            <person name="Tang H."/>
            <person name="Brym M."/>
            <person name="Khazi F."/>
            <person name="Huang T."/>
            <person name="Chambers A.H."/>
        </authorList>
    </citation>
    <scope>NUCLEOTIDE SEQUENCE [LARGE SCALE GENOMIC DNA]</scope>
    <source>
        <tissue evidence="4">Leaf</tissue>
    </source>
</reference>
<dbReference type="GO" id="GO:0005524">
    <property type="term" value="F:ATP binding"/>
    <property type="evidence" value="ECO:0007669"/>
    <property type="project" value="InterPro"/>
</dbReference>
<evidence type="ECO:0000256" key="2">
    <source>
        <dbReference type="SAM" id="MobiDB-lite"/>
    </source>
</evidence>
<dbReference type="OrthoDB" id="1911163at2759"/>
<dbReference type="SUPFAM" id="SSF52540">
    <property type="entry name" value="P-loop containing nucleoside triphosphate hydrolases"/>
    <property type="match status" value="1"/>
</dbReference>
<feature type="coiled-coil region" evidence="1">
    <location>
        <begin position="710"/>
        <end position="737"/>
    </location>
</feature>
<dbReference type="InterPro" id="IPR012763">
    <property type="entry name" value="DNA_pol_III_sug/sutau_N"/>
</dbReference>
<dbReference type="AlphaFoldDB" id="A0A835PWI3"/>
<dbReference type="PANTHER" id="PTHR11669:SF63">
    <property type="entry name" value="PROTEIN STICHEL"/>
    <property type="match status" value="1"/>
</dbReference>
<dbReference type="Pfam" id="PF23007">
    <property type="entry name" value="DnaA_N-like_STI"/>
    <property type="match status" value="1"/>
</dbReference>